<keyword evidence="9 12" id="KW-0406">Ion transport</keyword>
<dbReference type="AlphaFoldDB" id="A0A4R0JEA5"/>
<feature type="transmembrane region" description="Helical" evidence="12">
    <location>
        <begin position="169"/>
        <end position="189"/>
    </location>
</feature>
<feature type="transmembrane region" description="Helical" evidence="12">
    <location>
        <begin position="223"/>
        <end position="250"/>
    </location>
</feature>
<keyword evidence="4 12" id="KW-0050">Antiport</keyword>
<feature type="domain" description="Thioredoxin" evidence="13">
    <location>
        <begin position="439"/>
        <end position="620"/>
    </location>
</feature>
<evidence type="ECO:0000256" key="11">
    <source>
        <dbReference type="ARBA" id="ARBA00023201"/>
    </source>
</evidence>
<evidence type="ECO:0000313" key="15">
    <source>
        <dbReference type="Proteomes" id="UP000293342"/>
    </source>
</evidence>
<keyword evidence="11 12" id="KW-0739">Sodium transport</keyword>
<evidence type="ECO:0000256" key="12">
    <source>
        <dbReference type="HAMAP-Rule" id="MF_01844"/>
    </source>
</evidence>
<evidence type="ECO:0000256" key="6">
    <source>
        <dbReference type="ARBA" id="ARBA00022692"/>
    </source>
</evidence>
<dbReference type="Pfam" id="PF06965">
    <property type="entry name" value="Na_H_antiport_1"/>
    <property type="match status" value="1"/>
</dbReference>
<organism evidence="14 15">
    <name type="scientific">Kribbella capetownensis</name>
    <dbReference type="NCBI Taxonomy" id="1572659"/>
    <lineage>
        <taxon>Bacteria</taxon>
        <taxon>Bacillati</taxon>
        <taxon>Actinomycetota</taxon>
        <taxon>Actinomycetes</taxon>
        <taxon>Propionibacteriales</taxon>
        <taxon>Kribbellaceae</taxon>
        <taxon>Kribbella</taxon>
    </lineage>
</organism>
<comment type="subcellular location">
    <subcellularLocation>
        <location evidence="1">Cell inner membrane</location>
        <topology evidence="1">Multi-pass membrane protein</topology>
    </subcellularLocation>
    <subcellularLocation>
        <location evidence="12">Cell membrane</location>
        <topology evidence="12">Multi-pass membrane protein</topology>
    </subcellularLocation>
</comment>
<keyword evidence="5 12" id="KW-1003">Cell membrane</keyword>
<dbReference type="EMBL" id="SJKD01000010">
    <property type="protein sequence ID" value="TCC44300.1"/>
    <property type="molecule type" value="Genomic_DNA"/>
</dbReference>
<feature type="transmembrane region" description="Helical" evidence="12">
    <location>
        <begin position="136"/>
        <end position="157"/>
    </location>
</feature>
<accession>A0A4R0JEA5</accession>
<dbReference type="GO" id="GO:0006885">
    <property type="term" value="P:regulation of pH"/>
    <property type="evidence" value="ECO:0007669"/>
    <property type="project" value="InterPro"/>
</dbReference>
<feature type="transmembrane region" description="Helical" evidence="12">
    <location>
        <begin position="406"/>
        <end position="428"/>
    </location>
</feature>
<dbReference type="GO" id="GO:0005886">
    <property type="term" value="C:plasma membrane"/>
    <property type="evidence" value="ECO:0007669"/>
    <property type="project" value="UniProtKB-SubCell"/>
</dbReference>
<feature type="transmembrane region" description="Helical" evidence="12">
    <location>
        <begin position="29"/>
        <end position="48"/>
    </location>
</feature>
<evidence type="ECO:0000256" key="1">
    <source>
        <dbReference type="ARBA" id="ARBA00004429"/>
    </source>
</evidence>
<name>A0A4R0JEA5_9ACTN</name>
<dbReference type="InterPro" id="IPR004670">
    <property type="entry name" value="NhaA"/>
</dbReference>
<evidence type="ECO:0000256" key="9">
    <source>
        <dbReference type="ARBA" id="ARBA00023065"/>
    </source>
</evidence>
<keyword evidence="10 12" id="KW-0472">Membrane</keyword>
<dbReference type="Proteomes" id="UP000293342">
    <property type="component" value="Unassembled WGS sequence"/>
</dbReference>
<feature type="transmembrane region" description="Helical" evidence="12">
    <location>
        <begin position="336"/>
        <end position="359"/>
    </location>
</feature>
<feature type="transmembrane region" description="Helical" evidence="12">
    <location>
        <begin position="77"/>
        <end position="94"/>
    </location>
</feature>
<sequence>MKPKDPADLPMSMVGPASSPLRAFLRTEAASAAILAAAIVLALIWANVATDQYDAFWDWALAVRIGPWSAELDLRTWVNSGLMALFFLVVGLEARREFDLGELRERRRMILPVTAGLAGMLIPVLIYLAINRSGTGAHGWGAAMSTDTALALGVFAVAGQHVPDRIRTFLLTVFVVDDVVALLVIAVAYTSEIHLTGLLIAIAAYAGVLASTRLGYRYRRPVFTLLALVVWAGLLASGIDPVVAGLAVGLATSAYVPRRDALEQATTLVRLFREQPTPELAREATRELTGTLSANARLQHALHRLTSYVIVPLFALANAGIVVDADLLKAALTAPVTVGIFVAFVVGKPIAVAGTSWILTRSTHGAVRPSVGWAGVLGSGMISGVPFTVSFLIADLAFTGPTLEEAKLGVLVAAIGAAVLSVSFYRLIGLLPVRTRTRALLGTATLPIDLAPPVDPSRDHIRGPAEATVTVVEYGDFECPWTQMAAPTARELLAENSHIRYVWRHLPLPDVHPHAQLAAEAAEAAGRQGKFWQMHDVLLTNQEKLELDDLLGYAADLGLDVDRFREDLIQHDHTTRVAQDVDSADRSGVAGTPTFFINDHRHDGPQDLPVLNQAIQLAYDQQLATST</sequence>
<comment type="function">
    <text evidence="12">Na(+)/H(+) antiporter that extrudes sodium in exchange for external protons.</text>
</comment>
<evidence type="ECO:0000256" key="7">
    <source>
        <dbReference type="ARBA" id="ARBA00022989"/>
    </source>
</evidence>
<dbReference type="RefSeq" id="WP_131518220.1">
    <property type="nucleotide sequence ID" value="NZ_SJKD01000010.1"/>
</dbReference>
<dbReference type="InterPro" id="IPR036249">
    <property type="entry name" value="Thioredoxin-like_sf"/>
</dbReference>
<dbReference type="Gene3D" id="3.40.30.10">
    <property type="entry name" value="Glutaredoxin"/>
    <property type="match status" value="1"/>
</dbReference>
<dbReference type="Pfam" id="PF13462">
    <property type="entry name" value="Thioredoxin_4"/>
    <property type="match status" value="1"/>
</dbReference>
<evidence type="ECO:0000313" key="14">
    <source>
        <dbReference type="EMBL" id="TCC44300.1"/>
    </source>
</evidence>
<proteinExistence type="inferred from homology"/>
<comment type="similarity">
    <text evidence="2">In the N-terminal section; belongs to the NhaA Na(+)/H(+) (TC 2.A.33) antiporter family.</text>
</comment>
<dbReference type="InterPro" id="IPR013766">
    <property type="entry name" value="Thioredoxin_domain"/>
</dbReference>
<dbReference type="PANTHER" id="PTHR30341:SF0">
    <property type="entry name" value="NA(+)_H(+) ANTIPORTER NHAA"/>
    <property type="match status" value="1"/>
</dbReference>
<evidence type="ECO:0000256" key="3">
    <source>
        <dbReference type="ARBA" id="ARBA00022448"/>
    </source>
</evidence>
<dbReference type="PROSITE" id="PS51352">
    <property type="entry name" value="THIOREDOXIN_2"/>
    <property type="match status" value="1"/>
</dbReference>
<evidence type="ECO:0000256" key="10">
    <source>
        <dbReference type="ARBA" id="ARBA00023136"/>
    </source>
</evidence>
<keyword evidence="15" id="KW-1185">Reference proteome</keyword>
<dbReference type="InterPro" id="IPR023171">
    <property type="entry name" value="Na/H_antiporter_dom_sf"/>
</dbReference>
<dbReference type="InterPro" id="IPR012336">
    <property type="entry name" value="Thioredoxin-like_fold"/>
</dbReference>
<keyword evidence="3 12" id="KW-0813">Transport</keyword>
<dbReference type="SUPFAM" id="SSF52833">
    <property type="entry name" value="Thioredoxin-like"/>
    <property type="match status" value="1"/>
</dbReference>
<comment type="similarity">
    <text evidence="12">Belongs to the NhaA Na(+)/H(+) (TC 2.A.33) antiporter family.</text>
</comment>
<dbReference type="HAMAP" id="MF_01844">
    <property type="entry name" value="NhaA"/>
    <property type="match status" value="1"/>
</dbReference>
<evidence type="ECO:0000256" key="2">
    <source>
        <dbReference type="ARBA" id="ARBA00007006"/>
    </source>
</evidence>
<protein>
    <recommendedName>
        <fullName evidence="12">Na(+)/H(+) antiporter NhaA</fullName>
    </recommendedName>
    <alternativeName>
        <fullName evidence="12">Sodium/proton antiporter NhaA</fullName>
    </alternativeName>
</protein>
<comment type="catalytic activity">
    <reaction evidence="12">
        <text>Na(+)(in) + 2 H(+)(out) = Na(+)(out) + 2 H(+)(in)</text>
        <dbReference type="Rhea" id="RHEA:29251"/>
        <dbReference type="ChEBI" id="CHEBI:15378"/>
        <dbReference type="ChEBI" id="CHEBI:29101"/>
    </reaction>
</comment>
<evidence type="ECO:0000256" key="8">
    <source>
        <dbReference type="ARBA" id="ARBA00023053"/>
    </source>
</evidence>
<dbReference type="Gene3D" id="1.20.1530.10">
    <property type="entry name" value="Na+/H+ antiporter like domain"/>
    <property type="match status" value="1"/>
</dbReference>
<feature type="transmembrane region" description="Helical" evidence="12">
    <location>
        <begin position="371"/>
        <end position="394"/>
    </location>
</feature>
<reference evidence="14 15" key="1">
    <citation type="submission" date="2019-02" db="EMBL/GenBank/DDBJ databases">
        <title>Kribbella capetownensis sp. nov. and Kribbella speibonae sp. nov., isolated from soil.</title>
        <authorList>
            <person name="Curtis S.M."/>
            <person name="Norton I."/>
            <person name="Everest G.J."/>
            <person name="Meyers P.R."/>
        </authorList>
    </citation>
    <scope>NUCLEOTIDE SEQUENCE [LARGE SCALE GENOMIC DNA]</scope>
    <source>
        <strain evidence="14 15">YM53</strain>
    </source>
</reference>
<evidence type="ECO:0000256" key="4">
    <source>
        <dbReference type="ARBA" id="ARBA00022449"/>
    </source>
</evidence>
<comment type="caution">
    <text evidence="14">The sequence shown here is derived from an EMBL/GenBank/DDBJ whole genome shotgun (WGS) entry which is preliminary data.</text>
</comment>
<keyword evidence="7 12" id="KW-1133">Transmembrane helix</keyword>
<dbReference type="GO" id="GO:0015385">
    <property type="term" value="F:sodium:proton antiporter activity"/>
    <property type="evidence" value="ECO:0007669"/>
    <property type="project" value="TreeGrafter"/>
</dbReference>
<feature type="transmembrane region" description="Helical" evidence="12">
    <location>
        <begin position="195"/>
        <end position="216"/>
    </location>
</feature>
<gene>
    <name evidence="12" type="primary">nhaA</name>
    <name evidence="14" type="ORF">E0H75_36270</name>
</gene>
<keyword evidence="6 12" id="KW-0812">Transmembrane</keyword>
<feature type="transmembrane region" description="Helical" evidence="12">
    <location>
        <begin position="110"/>
        <end position="130"/>
    </location>
</feature>
<dbReference type="OrthoDB" id="117402at2"/>
<keyword evidence="8 12" id="KW-0915">Sodium</keyword>
<dbReference type="PANTHER" id="PTHR30341">
    <property type="entry name" value="SODIUM ION/PROTON ANTIPORTER NHAA-RELATED"/>
    <property type="match status" value="1"/>
</dbReference>
<evidence type="ECO:0000256" key="5">
    <source>
        <dbReference type="ARBA" id="ARBA00022475"/>
    </source>
</evidence>
<evidence type="ECO:0000259" key="13">
    <source>
        <dbReference type="PROSITE" id="PS51352"/>
    </source>
</evidence>